<accession>A0AAW2ZEZ9</accession>
<comment type="caution">
    <text evidence="1">The sequence shown here is derived from an EMBL/GenBank/DDBJ whole genome shotgun (WGS) entry which is preliminary data.</text>
</comment>
<dbReference type="Proteomes" id="UP001431209">
    <property type="component" value="Unassembled WGS sequence"/>
</dbReference>
<gene>
    <name evidence="1" type="ORF">AKO1_015546</name>
</gene>
<evidence type="ECO:0000313" key="1">
    <source>
        <dbReference type="EMBL" id="KAL0488366.1"/>
    </source>
</evidence>
<protein>
    <submittedName>
        <fullName evidence="1">Uncharacterized protein</fullName>
    </submittedName>
</protein>
<name>A0AAW2ZEZ9_9EUKA</name>
<dbReference type="AlphaFoldDB" id="A0AAW2ZEZ9"/>
<organism evidence="1 2">
    <name type="scientific">Acrasis kona</name>
    <dbReference type="NCBI Taxonomy" id="1008807"/>
    <lineage>
        <taxon>Eukaryota</taxon>
        <taxon>Discoba</taxon>
        <taxon>Heterolobosea</taxon>
        <taxon>Tetramitia</taxon>
        <taxon>Eutetramitia</taxon>
        <taxon>Acrasidae</taxon>
        <taxon>Acrasis</taxon>
    </lineage>
</organism>
<reference evidence="1 2" key="1">
    <citation type="submission" date="2024-03" db="EMBL/GenBank/DDBJ databases">
        <title>The Acrasis kona genome and developmental transcriptomes reveal deep origins of eukaryotic multicellular pathways.</title>
        <authorList>
            <person name="Sheikh S."/>
            <person name="Fu C.-J."/>
            <person name="Brown M.W."/>
            <person name="Baldauf S.L."/>
        </authorList>
    </citation>
    <scope>NUCLEOTIDE SEQUENCE [LARGE SCALE GENOMIC DNA]</scope>
    <source>
        <strain evidence="1 2">ATCC MYA-3509</strain>
    </source>
</reference>
<sequence length="170" mass="19977">MVDIELKQLENLLDAVRRKEGWSWLLEMLLHVQTRMVHGDVTRRAKQFKLGIVKREYINEWFAMMTPNTVRYSKRLRRTREKGGNNDQDNFVHVRFIGDNVANVPVAPKGWNKFDFEEKYANGRPSDWYRFSLDDIVLSYNCDTSMLEASFTYSVKSVKLVGCAFQWADA</sequence>
<keyword evidence="2" id="KW-1185">Reference proteome</keyword>
<evidence type="ECO:0000313" key="2">
    <source>
        <dbReference type="Proteomes" id="UP001431209"/>
    </source>
</evidence>
<proteinExistence type="predicted"/>
<dbReference type="EMBL" id="JAOPGA020001435">
    <property type="protein sequence ID" value="KAL0488366.1"/>
    <property type="molecule type" value="Genomic_DNA"/>
</dbReference>